<dbReference type="PROSITE" id="PS50262">
    <property type="entry name" value="G_PROTEIN_RECEP_F1_2"/>
    <property type="match status" value="1"/>
</dbReference>
<accession>A0A3Q2YBQ7</accession>
<dbReference type="PANTHER" id="PTHR26451">
    <property type="entry name" value="G_PROTEIN_RECEP_F1_2 DOMAIN-CONTAINING PROTEIN"/>
    <property type="match status" value="1"/>
</dbReference>
<evidence type="ECO:0000313" key="8">
    <source>
        <dbReference type="Proteomes" id="UP000264820"/>
    </source>
</evidence>
<keyword evidence="8" id="KW-1185">Reference proteome</keyword>
<dbReference type="GO" id="GO:0016020">
    <property type="term" value="C:membrane"/>
    <property type="evidence" value="ECO:0007669"/>
    <property type="project" value="UniProtKB-SubCell"/>
</dbReference>
<feature type="transmembrane region" description="Helical" evidence="5">
    <location>
        <begin position="6"/>
        <end position="28"/>
    </location>
</feature>
<reference evidence="7" key="2">
    <citation type="submission" date="2025-09" db="UniProtKB">
        <authorList>
            <consortium name="Ensembl"/>
        </authorList>
    </citation>
    <scope>IDENTIFICATION</scope>
</reference>
<dbReference type="FunFam" id="1.20.1070.10:FF:000096">
    <property type="entry name" value="Odorant receptor 131-2"/>
    <property type="match status" value="1"/>
</dbReference>
<dbReference type="PANTHER" id="PTHR26451:SF886">
    <property type="entry name" value="GROWTH HORMONE SECRETAGOGUE RECEPTOR TYPE 1-LIKE-RELATED"/>
    <property type="match status" value="1"/>
</dbReference>
<dbReference type="InterPro" id="IPR000276">
    <property type="entry name" value="GPCR_Rhodpsn"/>
</dbReference>
<evidence type="ECO:0000256" key="1">
    <source>
        <dbReference type="ARBA" id="ARBA00004370"/>
    </source>
</evidence>
<evidence type="ECO:0000259" key="6">
    <source>
        <dbReference type="PROSITE" id="PS50262"/>
    </source>
</evidence>
<keyword evidence="3 5" id="KW-1133">Transmembrane helix</keyword>
<dbReference type="InterPro" id="IPR052921">
    <property type="entry name" value="GPCR1_Superfamily_Member"/>
</dbReference>
<feature type="domain" description="G-protein coupled receptors family 1 profile" evidence="6">
    <location>
        <begin position="19"/>
        <end position="268"/>
    </location>
</feature>
<dbReference type="PROSITE" id="PS00237">
    <property type="entry name" value="G_PROTEIN_RECEP_F1_1"/>
    <property type="match status" value="1"/>
</dbReference>
<evidence type="ECO:0000256" key="2">
    <source>
        <dbReference type="ARBA" id="ARBA00022692"/>
    </source>
</evidence>
<dbReference type="GO" id="GO:0005549">
    <property type="term" value="F:odorant binding"/>
    <property type="evidence" value="ECO:0007669"/>
    <property type="project" value="TreeGrafter"/>
</dbReference>
<dbReference type="AlphaFoldDB" id="A0A3Q2YBQ7"/>
<dbReference type="InterPro" id="IPR017452">
    <property type="entry name" value="GPCR_Rhodpsn_7TM"/>
</dbReference>
<organism evidence="7 8">
    <name type="scientific">Hippocampus comes</name>
    <name type="common">Tiger tail seahorse</name>
    <dbReference type="NCBI Taxonomy" id="109280"/>
    <lineage>
        <taxon>Eukaryota</taxon>
        <taxon>Metazoa</taxon>
        <taxon>Chordata</taxon>
        <taxon>Craniata</taxon>
        <taxon>Vertebrata</taxon>
        <taxon>Euteleostomi</taxon>
        <taxon>Actinopterygii</taxon>
        <taxon>Neopterygii</taxon>
        <taxon>Teleostei</taxon>
        <taxon>Neoteleostei</taxon>
        <taxon>Acanthomorphata</taxon>
        <taxon>Syngnathiaria</taxon>
        <taxon>Syngnathiformes</taxon>
        <taxon>Syngnathoidei</taxon>
        <taxon>Syngnathidae</taxon>
        <taxon>Hippocampus</taxon>
    </lineage>
</organism>
<proteinExistence type="predicted"/>
<feature type="transmembrane region" description="Helical" evidence="5">
    <location>
        <begin position="118"/>
        <end position="144"/>
    </location>
</feature>
<feature type="transmembrane region" description="Helical" evidence="5">
    <location>
        <begin position="211"/>
        <end position="230"/>
    </location>
</feature>
<dbReference type="Proteomes" id="UP000264820">
    <property type="component" value="Unplaced"/>
</dbReference>
<feature type="transmembrane region" description="Helical" evidence="5">
    <location>
        <begin position="250"/>
        <end position="270"/>
    </location>
</feature>
<name>A0A3Q2YBQ7_HIPCM</name>
<evidence type="ECO:0000313" key="7">
    <source>
        <dbReference type="Ensembl" id="ENSHCOP00000015246.1"/>
    </source>
</evidence>
<evidence type="ECO:0000256" key="3">
    <source>
        <dbReference type="ARBA" id="ARBA00022989"/>
    </source>
</evidence>
<keyword evidence="4 5" id="KW-0472">Membrane</keyword>
<sequence length="313" mass="35072">FPGLVVILLQVLIGVFLAINLFLLGTLLSRDQFRLSMRYILFANMLLNDCWFLVISDVLLLFYYFGISTGLWLCMAVYLLLALSNLATACTLTAMTLERYVAVCLPLRHAELCSGQRALGGVAFIGGLGCIPGAVFFLAVFASVGRDFFERRLMCDIHSLEAYPWHNHLRSGMFAAYFLAIGGVIVFCYVRIMKAAKAASARERAASRKGLGTVSLHAVQLLLCLMYLLLPPIEKALARVDRDAFQVVRLFNYVTVILSPRCLSPLVYGLRDEMFFKALKSYVLGGFSGKNWRREKRQKLHFRLGCVFSSMAD</sequence>
<comment type="subcellular location">
    <subcellularLocation>
        <location evidence="1">Membrane</location>
    </subcellularLocation>
</comment>
<dbReference type="Pfam" id="PF00001">
    <property type="entry name" value="7tm_1"/>
    <property type="match status" value="1"/>
</dbReference>
<feature type="transmembrane region" description="Helical" evidence="5">
    <location>
        <begin position="70"/>
        <end position="97"/>
    </location>
</feature>
<feature type="transmembrane region" description="Helical" evidence="5">
    <location>
        <begin position="172"/>
        <end position="190"/>
    </location>
</feature>
<dbReference type="OMA" id="EMFIFHR"/>
<dbReference type="Gene3D" id="1.20.1070.10">
    <property type="entry name" value="Rhodopsin 7-helix transmembrane proteins"/>
    <property type="match status" value="1"/>
</dbReference>
<reference evidence="7" key="1">
    <citation type="submission" date="2025-08" db="UniProtKB">
        <authorList>
            <consortium name="Ensembl"/>
        </authorList>
    </citation>
    <scope>IDENTIFICATION</scope>
</reference>
<dbReference type="SUPFAM" id="SSF81321">
    <property type="entry name" value="Family A G protein-coupled receptor-like"/>
    <property type="match status" value="1"/>
</dbReference>
<dbReference type="GO" id="GO:0004984">
    <property type="term" value="F:olfactory receptor activity"/>
    <property type="evidence" value="ECO:0007669"/>
    <property type="project" value="TreeGrafter"/>
</dbReference>
<dbReference type="CDD" id="cd00637">
    <property type="entry name" value="7tm_classA_rhodopsin-like"/>
    <property type="match status" value="1"/>
</dbReference>
<dbReference type="Ensembl" id="ENSHCOT00000023109.1">
    <property type="protein sequence ID" value="ENSHCOP00000015246.1"/>
    <property type="gene ID" value="ENSHCOG00000018807.1"/>
</dbReference>
<feature type="transmembrane region" description="Helical" evidence="5">
    <location>
        <begin position="40"/>
        <end position="64"/>
    </location>
</feature>
<protein>
    <recommendedName>
        <fullName evidence="6">G-protein coupled receptors family 1 profile domain-containing protein</fullName>
    </recommendedName>
</protein>
<dbReference type="GO" id="GO:0004930">
    <property type="term" value="F:G protein-coupled receptor activity"/>
    <property type="evidence" value="ECO:0007669"/>
    <property type="project" value="InterPro"/>
</dbReference>
<evidence type="ECO:0000256" key="4">
    <source>
        <dbReference type="ARBA" id="ARBA00023136"/>
    </source>
</evidence>
<dbReference type="GeneTree" id="ENSGT00940000163324"/>
<evidence type="ECO:0000256" key="5">
    <source>
        <dbReference type="SAM" id="Phobius"/>
    </source>
</evidence>
<keyword evidence="2 5" id="KW-0812">Transmembrane</keyword>